<organism evidence="9 10">
    <name type="scientific">Trichoglossum hirsutum</name>
    <dbReference type="NCBI Taxonomy" id="265104"/>
    <lineage>
        <taxon>Eukaryota</taxon>
        <taxon>Fungi</taxon>
        <taxon>Dikarya</taxon>
        <taxon>Ascomycota</taxon>
        <taxon>Pezizomycotina</taxon>
        <taxon>Geoglossomycetes</taxon>
        <taxon>Geoglossales</taxon>
        <taxon>Geoglossaceae</taxon>
        <taxon>Trichoglossum</taxon>
    </lineage>
</organism>
<dbReference type="InterPro" id="IPR036770">
    <property type="entry name" value="Ankyrin_rpt-contain_sf"/>
</dbReference>
<feature type="region of interest" description="Disordered" evidence="7">
    <location>
        <begin position="29"/>
        <end position="52"/>
    </location>
</feature>
<feature type="repeat" description="ANK" evidence="6">
    <location>
        <begin position="1179"/>
        <end position="1205"/>
    </location>
</feature>
<feature type="repeat" description="ANK" evidence="6">
    <location>
        <begin position="1412"/>
        <end position="1444"/>
    </location>
</feature>
<feature type="repeat" description="ANK" evidence="6">
    <location>
        <begin position="949"/>
        <end position="981"/>
    </location>
</feature>
<dbReference type="PROSITE" id="PS50088">
    <property type="entry name" value="ANK_REPEAT"/>
    <property type="match status" value="12"/>
</dbReference>
<dbReference type="PROSITE" id="PS50297">
    <property type="entry name" value="ANK_REP_REGION"/>
    <property type="match status" value="10"/>
</dbReference>
<sequence>MAEPEVETVAKLKGDMQAVTNNSAMLEAEGGTAREDGVGSGVGGVQQPDQEDNSYGMLVLAGEIQERDPDGDNPRLFDVVAVHGLDGDREDNWTTDSKGDEPGGNWLKDRIFERYPGSRILTFGYDLNKTKSRNSAMAGIMEKALHLLDDLVEFRRADPDASRPLVFIAHDLGGIVVKMVGKIAKTALRREYRLRASAVLTAHIFFGCPHRYTNAQDLEDRVANLWFASKNLRPIGAIRNIKELGRSIVEINGFFAVSNMPWLLDIVNVFSEAEDAALQLLWGSHSKNVLAAQSLTKIYASSLNTTISAATEANGSSIKCLQTLGSLAAPVYPLESLYGPDHQLSWLSSHETYTKWLDGYGPSILHVHGTVGASDASEYIFQHLNAYRTEKQNSEILVYFAFISHHDRCNSVVAMLNTLLAQILSHNPNLFGAVARQYEQMSFHRSWTEGDLWLFFRNILSFWGQNGILCVINGLDECDDSWTGFLKNLCSLASLTERRWKIAITSTGDPDLQAALADWPAINLDDQPGDPGTANTNLASDTDLEVLELIQERPAFSDFEKTITERLFECGQDKDWRRLVLNQLRFSKSPSTKSAAQRELDLLPPAIPKDIFVRILANVPPERRAWARKALIWILYAFRPLTIWELGVALALEVDSLPYNTIDLDELVYRHVIADLGEVFGGMFVVKQNEVRFGHPEVRKFLLAADGGQKHIWYDVKDTAHQEITDACHFYLSLQQVQNSIAMSYDNSLLDSLEAPTFISRDSLRAYAVRYWPRHYELIPETFRPTKRVLDFVQNTKSIRCWAEAYWWFLNSTSRTDRGFLSLLPIFAGLGLQDLVAKWLDRDSETPESGQDRALALTEAARNTHVKVVRRLLSCGEYDQASLQDALIAGASCCDEAVMDELIMYTAESIERFEWPSAILCRTAQHGLDKVARKLLKSGASPDTAVTLNGMTPLHFAARHGHAEVVKVLLEHRASLTASDTFDDVPLHTASAYSHATVAKLLLDAGAEVNVVDSRGISAMYFTCMAGSYKVTKILAEAGFDMGGDSQSNWPILTAAAMEGLVKTTRTLLEISVDTEVGRQESWTPLRYAALRGHVELCQALLENGANPNTPRGGDPILGESADRGSLEVVKLLVENGAVVDAIDDEGSTALQKASMRGHISIVTYLLEHGADINHTNNIGYTPVLLAAESGFAEIVQLLIDRGADPHRAVTAGWTPIHLSYEHAEATRVLMENGADANRIANYYTPLHLAASNNHVEVVKVLLSFNLDIDIQCPDGSPYTGYTALTMATVNGYADIVRLLLEAGANINHKSEHNFFPLQYAVTYDREDIFRILMEYGPDLDLVDDDGDTALNCIQSSTPLSIVKLLINGGSDPQTRNNKRDTPLCKAAYSGNLDVVKYLITKKAELNVIGGGEGSPLHIACRRSNLELVKILVAAGADVNLVAPNFAGTPIQSACFCQNSGNEKETHESIISYLINEAKADVTVFGGLQGCALNAACGWSTPEMVRLILEKGAKIDVKDAIGRVAIHFAASQSPAHFQVILNAGADVEVRDRMGRTALHWAIIGGLIDTVERILSLSRGLVDQADIDGWTPLLWAARGVGKYLKPVTSNVQEIIKLLLDRGADPCVRGKGLDREWSPVKIARYHGLSDAVIQLLMAKTKDKLEAEGNEDAWDEAFHTSGKAQQQNCYCDSCFLNKTVVGIGYECETCSDFDLCYKCYPSRLLIHPDHPFKIIGPEYEPITEEAPAEKGNDDEDEEEDGDDDDDDDDDDDEDED</sequence>
<evidence type="ECO:0000256" key="3">
    <source>
        <dbReference type="ARBA" id="ARBA00022771"/>
    </source>
</evidence>
<feature type="repeat" description="ANK" evidence="6">
    <location>
        <begin position="1379"/>
        <end position="1411"/>
    </location>
</feature>
<feature type="repeat" description="ANK" evidence="6">
    <location>
        <begin position="982"/>
        <end position="1014"/>
    </location>
</feature>
<feature type="region of interest" description="Disordered" evidence="7">
    <location>
        <begin position="1734"/>
        <end position="1773"/>
    </location>
</feature>
<dbReference type="CDD" id="cd02249">
    <property type="entry name" value="ZZ"/>
    <property type="match status" value="1"/>
</dbReference>
<dbReference type="Proteomes" id="UP000750711">
    <property type="component" value="Unassembled WGS sequence"/>
</dbReference>
<feature type="repeat" description="ANK" evidence="6">
    <location>
        <begin position="1346"/>
        <end position="1378"/>
    </location>
</feature>
<feature type="repeat" description="ANK" evidence="6">
    <location>
        <begin position="1081"/>
        <end position="1113"/>
    </location>
</feature>
<keyword evidence="5 6" id="KW-0040">ANK repeat</keyword>
<keyword evidence="10" id="KW-1185">Reference proteome</keyword>
<keyword evidence="1" id="KW-0479">Metal-binding</keyword>
<dbReference type="SUPFAM" id="SSF53474">
    <property type="entry name" value="alpha/beta-Hydrolases"/>
    <property type="match status" value="1"/>
</dbReference>
<feature type="domain" description="Nephrocystin 3-like N-terminal" evidence="8">
    <location>
        <begin position="345"/>
        <end position="506"/>
    </location>
</feature>
<dbReference type="InterPro" id="IPR029058">
    <property type="entry name" value="AB_hydrolase_fold"/>
</dbReference>
<feature type="repeat" description="ANK" evidence="6">
    <location>
        <begin position="1146"/>
        <end position="1178"/>
    </location>
</feature>
<keyword evidence="2" id="KW-0677">Repeat</keyword>
<dbReference type="InterPro" id="IPR002110">
    <property type="entry name" value="Ankyrin_rpt"/>
</dbReference>
<keyword evidence="4" id="KW-0862">Zinc</keyword>
<dbReference type="InterPro" id="IPR043145">
    <property type="entry name" value="Znf_ZZ_sf"/>
</dbReference>
<reference evidence="9" key="1">
    <citation type="submission" date="2021-03" db="EMBL/GenBank/DDBJ databases">
        <title>Comparative genomics and phylogenomic investigation of the class Geoglossomycetes provide insights into ecological specialization and systematics.</title>
        <authorList>
            <person name="Melie T."/>
            <person name="Pirro S."/>
            <person name="Miller A.N."/>
            <person name="Quandt A."/>
        </authorList>
    </citation>
    <scope>NUCLEOTIDE SEQUENCE</scope>
    <source>
        <strain evidence="9">CAQ_001_2017</strain>
    </source>
</reference>
<accession>A0A9P8RN08</accession>
<evidence type="ECO:0000313" key="9">
    <source>
        <dbReference type="EMBL" id="KAH0557197.1"/>
    </source>
</evidence>
<dbReference type="Gene3D" id="3.40.50.1820">
    <property type="entry name" value="alpha/beta hydrolase"/>
    <property type="match status" value="1"/>
</dbReference>
<evidence type="ECO:0000256" key="5">
    <source>
        <dbReference type="ARBA" id="ARBA00023043"/>
    </source>
</evidence>
<dbReference type="Pfam" id="PF24883">
    <property type="entry name" value="NPHP3_N"/>
    <property type="match status" value="1"/>
</dbReference>
<dbReference type="PRINTS" id="PR01415">
    <property type="entry name" value="ANKYRIN"/>
</dbReference>
<dbReference type="SMART" id="SM00248">
    <property type="entry name" value="ANK"/>
    <property type="match status" value="21"/>
</dbReference>
<proteinExistence type="predicted"/>
<dbReference type="SUPFAM" id="SSF57850">
    <property type="entry name" value="RING/U-box"/>
    <property type="match status" value="1"/>
</dbReference>
<name>A0A9P8RN08_9PEZI</name>
<dbReference type="Gene3D" id="1.25.40.20">
    <property type="entry name" value="Ankyrin repeat-containing domain"/>
    <property type="match status" value="5"/>
</dbReference>
<feature type="repeat" description="ANK" evidence="6">
    <location>
        <begin position="1242"/>
        <end position="1274"/>
    </location>
</feature>
<evidence type="ECO:0000256" key="6">
    <source>
        <dbReference type="PROSITE-ProRule" id="PRU00023"/>
    </source>
</evidence>
<feature type="repeat" description="ANK" evidence="6">
    <location>
        <begin position="1280"/>
        <end position="1312"/>
    </location>
</feature>
<feature type="repeat" description="ANK" evidence="6">
    <location>
        <begin position="1113"/>
        <end position="1145"/>
    </location>
</feature>
<dbReference type="SUPFAM" id="SSF48403">
    <property type="entry name" value="Ankyrin repeat"/>
    <property type="match status" value="2"/>
</dbReference>
<dbReference type="GO" id="GO:0008270">
    <property type="term" value="F:zinc ion binding"/>
    <property type="evidence" value="ECO:0007669"/>
    <property type="project" value="UniProtKB-KW"/>
</dbReference>
<dbReference type="InterPro" id="IPR056884">
    <property type="entry name" value="NPHP3-like_N"/>
</dbReference>
<dbReference type="PANTHER" id="PTHR24198">
    <property type="entry name" value="ANKYRIN REPEAT AND PROTEIN KINASE DOMAIN-CONTAINING PROTEIN"/>
    <property type="match status" value="1"/>
</dbReference>
<dbReference type="Pfam" id="PF12796">
    <property type="entry name" value="Ank_2"/>
    <property type="match status" value="6"/>
</dbReference>
<protein>
    <recommendedName>
        <fullName evidence="8">Nephrocystin 3-like N-terminal domain-containing protein</fullName>
    </recommendedName>
</protein>
<evidence type="ECO:0000256" key="1">
    <source>
        <dbReference type="ARBA" id="ARBA00022723"/>
    </source>
</evidence>
<comment type="caution">
    <text evidence="9">The sequence shown here is derived from an EMBL/GenBank/DDBJ whole genome shotgun (WGS) entry which is preliminary data.</text>
</comment>
<evidence type="ECO:0000256" key="4">
    <source>
        <dbReference type="ARBA" id="ARBA00022833"/>
    </source>
</evidence>
<evidence type="ECO:0000256" key="2">
    <source>
        <dbReference type="ARBA" id="ARBA00022737"/>
    </source>
</evidence>
<keyword evidence="3" id="KW-0863">Zinc-finger</keyword>
<dbReference type="PANTHER" id="PTHR24198:SF194">
    <property type="entry name" value="INVERSIN-A"/>
    <property type="match status" value="1"/>
</dbReference>
<evidence type="ECO:0000259" key="8">
    <source>
        <dbReference type="Pfam" id="PF24883"/>
    </source>
</evidence>
<feature type="compositionally biased region" description="Acidic residues" evidence="7">
    <location>
        <begin position="1749"/>
        <end position="1773"/>
    </location>
</feature>
<feature type="repeat" description="ANK" evidence="6">
    <location>
        <begin position="1313"/>
        <end position="1345"/>
    </location>
</feature>
<gene>
    <name evidence="9" type="ORF">GP486_005013</name>
</gene>
<evidence type="ECO:0000256" key="7">
    <source>
        <dbReference type="SAM" id="MobiDB-lite"/>
    </source>
</evidence>
<dbReference type="EMBL" id="JAGHQM010000880">
    <property type="protein sequence ID" value="KAH0557197.1"/>
    <property type="molecule type" value="Genomic_DNA"/>
</dbReference>
<evidence type="ECO:0000313" key="10">
    <source>
        <dbReference type="Proteomes" id="UP000750711"/>
    </source>
</evidence>
<dbReference type="Gene3D" id="3.30.60.90">
    <property type="match status" value="1"/>
</dbReference>